<dbReference type="OrthoDB" id="1917565at2759"/>
<protein>
    <submittedName>
        <fullName evidence="2">Uncharacterized protein</fullName>
    </submittedName>
</protein>
<proteinExistence type="predicted"/>
<dbReference type="Proteomes" id="UP000825935">
    <property type="component" value="Chromosome 21"/>
</dbReference>
<gene>
    <name evidence="2" type="ORF">KP509_21G063500</name>
</gene>
<dbReference type="EMBL" id="CM035426">
    <property type="protein sequence ID" value="KAH7315743.1"/>
    <property type="molecule type" value="Genomic_DNA"/>
</dbReference>
<reference evidence="2" key="1">
    <citation type="submission" date="2021-08" db="EMBL/GenBank/DDBJ databases">
        <title>WGS assembly of Ceratopteris richardii.</title>
        <authorList>
            <person name="Marchant D.B."/>
            <person name="Chen G."/>
            <person name="Jenkins J."/>
            <person name="Shu S."/>
            <person name="Leebens-Mack J."/>
            <person name="Grimwood J."/>
            <person name="Schmutz J."/>
            <person name="Soltis P."/>
            <person name="Soltis D."/>
            <person name="Chen Z.-H."/>
        </authorList>
    </citation>
    <scope>NUCLEOTIDE SEQUENCE</scope>
    <source>
        <strain evidence="2">Whitten #5841</strain>
        <tissue evidence="2">Leaf</tissue>
    </source>
</reference>
<name>A0A8T2SDR5_CERRI</name>
<feature type="region of interest" description="Disordered" evidence="1">
    <location>
        <begin position="138"/>
        <end position="161"/>
    </location>
</feature>
<sequence length="367" mass="40355">MPGPFNYSYRPPPSRMPRRLLKLKPNHIPSLSVATADTEDSKSTDTCCPNVTFSESIKVRIIFTDPDATDSSGDEEEQVRPCSKRVVKEVLLPAGSVMLPARINHGPEATEKRFVPKRRRYEKGKSFTASYVAEMRGKTEVKRSNGKSRRSARNPQDSHCNVLLNKGTLGEDLDKSGGDSATRIESSGFLINGAVHQKETKWSLESLTELRDVQNSSVSTIESANSIHITSFDSSSSDDLMGVITRNADSISDKTDANTERNVREPCSLTAVLDASNPADSLKTSFMLENTQLEDPNLFLFEGLFSPSYTPQFSVVDNLPTFDGFENIWGANPASDEISELDFDFTSMFDDANMNSDLCPGPSPCLG</sequence>
<evidence type="ECO:0000313" key="2">
    <source>
        <dbReference type="EMBL" id="KAH7315743.1"/>
    </source>
</evidence>
<keyword evidence="3" id="KW-1185">Reference proteome</keyword>
<evidence type="ECO:0000256" key="1">
    <source>
        <dbReference type="SAM" id="MobiDB-lite"/>
    </source>
</evidence>
<organism evidence="2 3">
    <name type="scientific">Ceratopteris richardii</name>
    <name type="common">Triangle waterfern</name>
    <dbReference type="NCBI Taxonomy" id="49495"/>
    <lineage>
        <taxon>Eukaryota</taxon>
        <taxon>Viridiplantae</taxon>
        <taxon>Streptophyta</taxon>
        <taxon>Embryophyta</taxon>
        <taxon>Tracheophyta</taxon>
        <taxon>Polypodiopsida</taxon>
        <taxon>Polypodiidae</taxon>
        <taxon>Polypodiales</taxon>
        <taxon>Pteridineae</taxon>
        <taxon>Pteridaceae</taxon>
        <taxon>Parkerioideae</taxon>
        <taxon>Ceratopteris</taxon>
    </lineage>
</organism>
<comment type="caution">
    <text evidence="2">The sequence shown here is derived from an EMBL/GenBank/DDBJ whole genome shotgun (WGS) entry which is preliminary data.</text>
</comment>
<dbReference type="AlphaFoldDB" id="A0A8T2SDR5"/>
<accession>A0A8T2SDR5</accession>
<evidence type="ECO:0000313" key="3">
    <source>
        <dbReference type="Proteomes" id="UP000825935"/>
    </source>
</evidence>